<dbReference type="AlphaFoldDB" id="A0A5N6M6M4"/>
<comment type="caution">
    <text evidence="2">The sequence shown here is derived from an EMBL/GenBank/DDBJ whole genome shotgun (WGS) entry which is preliminary data.</text>
</comment>
<gene>
    <name evidence="2" type="ORF">E3N88_31779</name>
</gene>
<feature type="region of interest" description="Disordered" evidence="1">
    <location>
        <begin position="39"/>
        <end position="102"/>
    </location>
</feature>
<organism evidence="2 3">
    <name type="scientific">Mikania micrantha</name>
    <name type="common">bitter vine</name>
    <dbReference type="NCBI Taxonomy" id="192012"/>
    <lineage>
        <taxon>Eukaryota</taxon>
        <taxon>Viridiplantae</taxon>
        <taxon>Streptophyta</taxon>
        <taxon>Embryophyta</taxon>
        <taxon>Tracheophyta</taxon>
        <taxon>Spermatophyta</taxon>
        <taxon>Magnoliopsida</taxon>
        <taxon>eudicotyledons</taxon>
        <taxon>Gunneridae</taxon>
        <taxon>Pentapetalae</taxon>
        <taxon>asterids</taxon>
        <taxon>campanulids</taxon>
        <taxon>Asterales</taxon>
        <taxon>Asteraceae</taxon>
        <taxon>Asteroideae</taxon>
        <taxon>Heliantheae alliance</taxon>
        <taxon>Eupatorieae</taxon>
        <taxon>Mikania</taxon>
    </lineage>
</organism>
<dbReference type="Proteomes" id="UP000326396">
    <property type="component" value="Linkage Group LG6"/>
</dbReference>
<accession>A0A5N6M6M4</accession>
<reference evidence="2 3" key="1">
    <citation type="submission" date="2019-05" db="EMBL/GenBank/DDBJ databases">
        <title>Mikania micrantha, genome provides insights into the molecular mechanism of rapid growth.</title>
        <authorList>
            <person name="Liu B."/>
        </authorList>
    </citation>
    <scope>NUCLEOTIDE SEQUENCE [LARGE SCALE GENOMIC DNA]</scope>
    <source>
        <strain evidence="2">NLD-2019</strain>
        <tissue evidence="2">Leaf</tissue>
    </source>
</reference>
<sequence length="141" mass="15956">MNQPVFYYAVELANRNPENDNQPQQVNFGIAYLASHERWEHDHRSGPIKKPPSCVATESKKKKSTLPTQELSCSGSKGLSQPKTAATPPPRPDKGQWPGAANRFRHPWCMSYVNTMNGRNEHNTTLNLLDKEQLLLPQLHI</sequence>
<evidence type="ECO:0000256" key="1">
    <source>
        <dbReference type="SAM" id="MobiDB-lite"/>
    </source>
</evidence>
<name>A0A5N6M6M4_9ASTR</name>
<keyword evidence="3" id="KW-1185">Reference proteome</keyword>
<dbReference type="EMBL" id="SZYD01000016">
    <property type="protein sequence ID" value="KAD3336260.1"/>
    <property type="molecule type" value="Genomic_DNA"/>
</dbReference>
<protein>
    <submittedName>
        <fullName evidence="2">Uncharacterized protein</fullName>
    </submittedName>
</protein>
<evidence type="ECO:0000313" key="2">
    <source>
        <dbReference type="EMBL" id="KAD3336260.1"/>
    </source>
</evidence>
<evidence type="ECO:0000313" key="3">
    <source>
        <dbReference type="Proteomes" id="UP000326396"/>
    </source>
</evidence>
<feature type="compositionally biased region" description="Polar residues" evidence="1">
    <location>
        <begin position="65"/>
        <end position="84"/>
    </location>
</feature>
<proteinExistence type="predicted"/>